<keyword evidence="3 6" id="KW-0812">Transmembrane</keyword>
<dbReference type="Proteomes" id="UP000044071">
    <property type="component" value="Unassembled WGS sequence"/>
</dbReference>
<feature type="domain" description="Membrane transport protein MMPL" evidence="7">
    <location>
        <begin position="378"/>
        <end position="712"/>
    </location>
</feature>
<evidence type="ECO:0000313" key="9">
    <source>
        <dbReference type="Proteomes" id="UP000044071"/>
    </source>
</evidence>
<feature type="transmembrane region" description="Helical" evidence="6">
    <location>
        <begin position="209"/>
        <end position="233"/>
    </location>
</feature>
<feature type="transmembrane region" description="Helical" evidence="6">
    <location>
        <begin position="183"/>
        <end position="203"/>
    </location>
</feature>
<feature type="transmembrane region" description="Helical" evidence="6">
    <location>
        <begin position="561"/>
        <end position="581"/>
    </location>
</feature>
<comment type="subcellular location">
    <subcellularLocation>
        <location evidence="1">Cell membrane</location>
        <topology evidence="1">Multi-pass membrane protein</topology>
    </subcellularLocation>
</comment>
<dbReference type="STRING" id="1034943.BN59_01450"/>
<dbReference type="Gene3D" id="1.20.1640.10">
    <property type="entry name" value="Multidrug efflux transporter AcrB transmembrane domain"/>
    <property type="match status" value="2"/>
</dbReference>
<dbReference type="PANTHER" id="PTHR33406:SF13">
    <property type="entry name" value="MEMBRANE PROTEIN YDFJ"/>
    <property type="match status" value="1"/>
</dbReference>
<accession>A0A078KZI3</accession>
<feature type="transmembrane region" description="Helical" evidence="6">
    <location>
        <begin position="260"/>
        <end position="284"/>
    </location>
</feature>
<dbReference type="Pfam" id="PF03176">
    <property type="entry name" value="MMPL"/>
    <property type="match status" value="2"/>
</dbReference>
<evidence type="ECO:0000313" key="8">
    <source>
        <dbReference type="EMBL" id="CDZ77168.1"/>
    </source>
</evidence>
<protein>
    <submittedName>
        <fullName evidence="8">Membrane protein YdfJ</fullName>
    </submittedName>
</protein>
<feature type="transmembrane region" description="Helical" evidence="6">
    <location>
        <begin position="290"/>
        <end position="312"/>
    </location>
</feature>
<evidence type="ECO:0000259" key="7">
    <source>
        <dbReference type="Pfam" id="PF03176"/>
    </source>
</evidence>
<feature type="domain" description="Membrane transport protein MMPL" evidence="7">
    <location>
        <begin position="31"/>
        <end position="348"/>
    </location>
</feature>
<proteinExistence type="predicted"/>
<evidence type="ECO:0000256" key="6">
    <source>
        <dbReference type="SAM" id="Phobius"/>
    </source>
</evidence>
<feature type="transmembrane region" description="Helical" evidence="6">
    <location>
        <begin position="347"/>
        <end position="365"/>
    </location>
</feature>
<dbReference type="GO" id="GO:0005886">
    <property type="term" value="C:plasma membrane"/>
    <property type="evidence" value="ECO:0007669"/>
    <property type="project" value="UniProtKB-SubCell"/>
</dbReference>
<dbReference type="InterPro" id="IPR004869">
    <property type="entry name" value="MMPL_dom"/>
</dbReference>
<gene>
    <name evidence="8" type="primary">ydfJ</name>
    <name evidence="8" type="ORF">BN59_01450</name>
</gene>
<dbReference type="AlphaFoldDB" id="A0A078KZI3"/>
<name>A0A078KZI3_9GAMM</name>
<feature type="transmembrane region" description="Helical" evidence="6">
    <location>
        <begin position="534"/>
        <end position="554"/>
    </location>
</feature>
<keyword evidence="5 6" id="KW-0472">Membrane</keyword>
<feature type="transmembrane region" description="Helical" evidence="6">
    <location>
        <begin position="678"/>
        <end position="703"/>
    </location>
</feature>
<feature type="transmembrane region" description="Helical" evidence="6">
    <location>
        <begin position="601"/>
        <end position="621"/>
    </location>
</feature>
<dbReference type="PANTHER" id="PTHR33406">
    <property type="entry name" value="MEMBRANE PROTEIN MJ1562-RELATED"/>
    <property type="match status" value="1"/>
</dbReference>
<reference evidence="8 9" key="1">
    <citation type="submission" date="2014-06" db="EMBL/GenBank/DDBJ databases">
        <authorList>
            <person name="Urmite Genomes Urmite Genomes"/>
        </authorList>
    </citation>
    <scope>NUCLEOTIDE SEQUENCE [LARGE SCALE GENOMIC DNA]</scope>
</reference>
<sequence>MVWGLIILASASVLLTIAAPFKSTGFIDENSKSAKAQQYLNDKFGYNDQNKILIIYHSSKLLANQSLFIEKIKKSLSELKDFPIKHEIILPSDKNKQISKNKHTAYVVLIMESPEVLGSKDILRIKSLINTPANMTIEIGGQALFINEVNKQTQRDLFRADIIAAPVAMVTLAFVFGSLTAAVLPIVLGGGCALVILTSLYIIGESWTLSVYTLNIALLLGLCLSLDYALFIINRFREEFHNGISVDVAIAITVETAGRAIFYSGLAVLVSLSALFLFPINILFSMGLGGVIAVFVAVINAIFILPAVLGIIKSKIDFLPIKFNRKTNKNKTSFWHWLAEKVVNRPLAFFFPVIVFLLMLGYPMTSVKFGVSDYHIIPKSTDSRQFFDSYEKYFDIKQLTPIILLVHSPHGYILSRESISNLYNFVQKWKDNSLVNRISGVVSSDSELTSKEYYNLYSTSKNHLPDNIKQLLSTTTKHLFTVLNVTSNYKLNSDQTTELVKKLETTKSSSTKLDIQVTGTPALNADVLSKVFEILPYALLWIMVFSYLILLFLLRSLFLPFKAILMNILSLSACYGALVLVFQEGHLAEYFNFEPQGLLDINLLVIIFCALFGFSMDYEVFLLSRIKEAYQECSDNKESIIFGIEKSSKIITSAALIVIVICGSFLVANVLMVKAFGLGIAVAIFVDAFLIRTLLVPSTMVLLEKWNWYLPKWLDKVIPEL</sequence>
<dbReference type="SUPFAM" id="SSF82866">
    <property type="entry name" value="Multidrug efflux transporter AcrB transmembrane domain"/>
    <property type="match status" value="2"/>
</dbReference>
<keyword evidence="9" id="KW-1185">Reference proteome</keyword>
<dbReference type="InterPro" id="IPR050545">
    <property type="entry name" value="Mycobact_MmpL"/>
</dbReference>
<evidence type="ECO:0000256" key="1">
    <source>
        <dbReference type="ARBA" id="ARBA00004651"/>
    </source>
</evidence>
<evidence type="ECO:0000256" key="5">
    <source>
        <dbReference type="ARBA" id="ARBA00023136"/>
    </source>
</evidence>
<evidence type="ECO:0000256" key="4">
    <source>
        <dbReference type="ARBA" id="ARBA00022989"/>
    </source>
</evidence>
<evidence type="ECO:0000256" key="2">
    <source>
        <dbReference type="ARBA" id="ARBA00022475"/>
    </source>
</evidence>
<feature type="transmembrane region" description="Helical" evidence="6">
    <location>
        <begin position="650"/>
        <end position="672"/>
    </location>
</feature>
<keyword evidence="2" id="KW-1003">Cell membrane</keyword>
<keyword evidence="4 6" id="KW-1133">Transmembrane helix</keyword>
<dbReference type="eggNOG" id="COG2409">
    <property type="taxonomic scope" value="Bacteria"/>
</dbReference>
<organism evidence="8 9">
    <name type="scientific">Legionella massiliensis</name>
    <dbReference type="NCBI Taxonomy" id="1034943"/>
    <lineage>
        <taxon>Bacteria</taxon>
        <taxon>Pseudomonadati</taxon>
        <taxon>Pseudomonadota</taxon>
        <taxon>Gammaproteobacteria</taxon>
        <taxon>Legionellales</taxon>
        <taxon>Legionellaceae</taxon>
        <taxon>Legionella</taxon>
    </lineage>
</organism>
<dbReference type="EMBL" id="CCSB01000001">
    <property type="protein sequence ID" value="CDZ77168.1"/>
    <property type="molecule type" value="Genomic_DNA"/>
</dbReference>
<evidence type="ECO:0000256" key="3">
    <source>
        <dbReference type="ARBA" id="ARBA00022692"/>
    </source>
</evidence>